<evidence type="ECO:0000256" key="4">
    <source>
        <dbReference type="ARBA" id="ARBA00004498"/>
    </source>
</evidence>
<dbReference type="PIRSF" id="PIRSF000137">
    <property type="entry name" value="Alcohol_oxidase"/>
    <property type="match status" value="1"/>
</dbReference>
<evidence type="ECO:0000256" key="7">
    <source>
        <dbReference type="ARBA" id="ARBA00022490"/>
    </source>
</evidence>
<evidence type="ECO:0000256" key="6">
    <source>
        <dbReference type="ARBA" id="ARBA00011738"/>
    </source>
</evidence>
<gene>
    <name evidence="21" type="ORF">POLS_LOCUS1046</name>
</gene>
<feature type="chain" id="PRO_5040874569" description="glucose oxidase" evidence="18">
    <location>
        <begin position="19"/>
        <end position="602"/>
    </location>
</feature>
<name>A0A9W4MKF7_PENOL</name>
<dbReference type="Gene3D" id="4.10.450.10">
    <property type="entry name" value="Glucose Oxidase, domain 2"/>
    <property type="match status" value="1"/>
</dbReference>
<comment type="similarity">
    <text evidence="5 17">Belongs to the GMC oxidoreductase family.</text>
</comment>
<feature type="binding site" evidence="16">
    <location>
        <position position="273"/>
    </location>
    <ligand>
        <name>FAD</name>
        <dbReference type="ChEBI" id="CHEBI:57692"/>
    </ligand>
</feature>
<accession>A0A9W4MKF7</accession>
<evidence type="ECO:0000259" key="20">
    <source>
        <dbReference type="PROSITE" id="PS00624"/>
    </source>
</evidence>
<comment type="caution">
    <text evidence="21">The sequence shown here is derived from an EMBL/GenBank/DDBJ whole genome shotgun (WGS) entry which is preliminary data.</text>
</comment>
<keyword evidence="7" id="KW-0963">Cytoplasm</keyword>
<evidence type="ECO:0000256" key="16">
    <source>
        <dbReference type="PIRSR" id="PIRSR000137-2"/>
    </source>
</evidence>
<dbReference type="GO" id="GO:0046562">
    <property type="term" value="F:beta-D-glucose oxidase activity"/>
    <property type="evidence" value="ECO:0007669"/>
    <property type="project" value="UniProtKB-EC"/>
</dbReference>
<keyword evidence="11 16" id="KW-0274">FAD</keyword>
<evidence type="ECO:0000256" key="3">
    <source>
        <dbReference type="ARBA" id="ARBA00004496"/>
    </source>
</evidence>
<dbReference type="EMBL" id="CAJVOS010000009">
    <property type="protein sequence ID" value="CAG7971864.1"/>
    <property type="molecule type" value="Genomic_DNA"/>
</dbReference>
<evidence type="ECO:0000256" key="17">
    <source>
        <dbReference type="RuleBase" id="RU003968"/>
    </source>
</evidence>
<keyword evidence="10 17" id="KW-0285">Flavoprotein</keyword>
<comment type="subunit">
    <text evidence="6">Homodimer.</text>
</comment>
<reference evidence="21" key="1">
    <citation type="submission" date="2021-07" db="EMBL/GenBank/DDBJ databases">
        <authorList>
            <person name="Branca A.L. A."/>
        </authorList>
    </citation>
    <scope>NUCLEOTIDE SEQUENCE</scope>
</reference>
<evidence type="ECO:0000313" key="21">
    <source>
        <dbReference type="EMBL" id="CAG7971864.1"/>
    </source>
</evidence>
<evidence type="ECO:0000256" key="12">
    <source>
        <dbReference type="ARBA" id="ARBA00023002"/>
    </source>
</evidence>
<dbReference type="PANTHER" id="PTHR11552:SF201">
    <property type="entry name" value="GLUCOSE-METHANOL-CHOLINE OXIDOREDUCTASE N-TERMINAL DOMAIN-CONTAINING PROTEIN"/>
    <property type="match status" value="1"/>
</dbReference>
<dbReference type="SUPFAM" id="SSF51905">
    <property type="entry name" value="FAD/NAD(P)-binding domain"/>
    <property type="match status" value="1"/>
</dbReference>
<dbReference type="PROSITE" id="PS00624">
    <property type="entry name" value="GMC_OXRED_2"/>
    <property type="match status" value="1"/>
</dbReference>
<feature type="domain" description="Glucose-methanol-choline oxidoreductase N-terminal" evidence="19">
    <location>
        <begin position="120"/>
        <end position="143"/>
    </location>
</feature>
<evidence type="ECO:0000256" key="10">
    <source>
        <dbReference type="ARBA" id="ARBA00022630"/>
    </source>
</evidence>
<comment type="catalytic activity">
    <reaction evidence="13">
        <text>beta-D-glucose + O2 = D-glucono-1,5-lactone + H2O2</text>
        <dbReference type="Rhea" id="RHEA:11428"/>
        <dbReference type="ChEBI" id="CHEBI:15379"/>
        <dbReference type="ChEBI" id="CHEBI:15903"/>
        <dbReference type="ChEBI" id="CHEBI:16217"/>
        <dbReference type="ChEBI" id="CHEBI:16240"/>
        <dbReference type="EC" id="1.1.3.4"/>
    </reaction>
    <physiologicalReaction direction="left-to-right" evidence="13">
        <dbReference type="Rhea" id="RHEA:11429"/>
    </physiologicalReaction>
</comment>
<dbReference type="PROSITE" id="PS00623">
    <property type="entry name" value="GMC_OXRED_1"/>
    <property type="match status" value="1"/>
</dbReference>
<comment type="cofactor">
    <cofactor evidence="1 16">
        <name>FAD</name>
        <dbReference type="ChEBI" id="CHEBI:57692"/>
    </cofactor>
</comment>
<proteinExistence type="inferred from homology"/>
<keyword evidence="9" id="KW-0272">Extracellular matrix</keyword>
<keyword evidence="22" id="KW-1185">Reference proteome</keyword>
<dbReference type="EC" id="1.1.3.4" evidence="14"/>
<dbReference type="OrthoDB" id="269227at2759"/>
<feature type="active site" description="Proton donor" evidence="15">
    <location>
        <position position="535"/>
    </location>
</feature>
<evidence type="ECO:0000256" key="8">
    <source>
        <dbReference type="ARBA" id="ARBA00022512"/>
    </source>
</evidence>
<feature type="domain" description="Glucose-methanol-choline oxidoreductase N-terminal" evidence="20">
    <location>
        <begin position="311"/>
        <end position="325"/>
    </location>
</feature>
<dbReference type="InterPro" id="IPR027424">
    <property type="entry name" value="Glucose_Oxidase_domain_2"/>
</dbReference>
<protein>
    <recommendedName>
        <fullName evidence="14">glucose oxidase</fullName>
        <ecNumber evidence="14">1.1.3.4</ecNumber>
    </recommendedName>
</protein>
<dbReference type="InterPro" id="IPR000172">
    <property type="entry name" value="GMC_OxRdtase_N"/>
</dbReference>
<evidence type="ECO:0000256" key="13">
    <source>
        <dbReference type="ARBA" id="ARBA00049435"/>
    </source>
</evidence>
<keyword evidence="18" id="KW-0732">Signal</keyword>
<feature type="active site" description="Proton acceptor" evidence="15">
    <location>
        <position position="578"/>
    </location>
</feature>
<dbReference type="InterPro" id="IPR012132">
    <property type="entry name" value="GMC_OxRdtase"/>
</dbReference>
<dbReference type="Proteomes" id="UP001153618">
    <property type="component" value="Unassembled WGS sequence"/>
</dbReference>
<evidence type="ECO:0000256" key="11">
    <source>
        <dbReference type="ARBA" id="ARBA00022827"/>
    </source>
</evidence>
<keyword evidence="9" id="KW-0964">Secreted</keyword>
<sequence length="602" mass="65811">MKFNLLDILTLLASTAHAFVPGNPIDVQSHLISDPREVAGKEYDYVIAGGGLTGLTVAAELSANPNISVLVIEKGFYESNNGPIIEDPNTYGEIFETTVDQQYSTSELAINNMTMPIKSGKGLGGSTLVNGASWTRPDKVQIDSWEKVFGMEGWNWDTVFEAMNKIERARPPTAAQISAGHSFDPSCHGFNGTVHVGPRDDGKSFSPIMRALMNTTSDSGVPTQRDLLCGHPRGVSMIYNNVDDDQVRGDAARMWLLPNYQRKNLNILTGQMVGKVLFDDSGLKATGVNFGVNKAVNFNVSAKHEVLLAAGSAISPLILEYSGIGLKSVLDKAGIEQRLELPVGLNMQDQTTTTVHSRANAQGQGQAAYFANFTEVFCDDSSHAIELLNNNLDKWAEETVARGGFHNVTALKIQYSTYRDWLLEEDVAFAELFMDTLGNINFDVWDLIPFTRGSVHVLSNDPYLLQYANDPMFFLNELDLLGQAAATKLARELSSKGVMKQYFGGEVLPGDKLDQDADLDQWVAYVQQNFRPNYHAIGTCSMMSRELGGVVDANAKVYDTQGLRVIDGSIPPTQVSAHVMSVFYGMALKISESVLADYARSS</sequence>
<evidence type="ECO:0000256" key="15">
    <source>
        <dbReference type="PIRSR" id="PIRSR000137-1"/>
    </source>
</evidence>
<keyword evidence="12" id="KW-0560">Oxidoreductase</keyword>
<evidence type="ECO:0000313" key="22">
    <source>
        <dbReference type="Proteomes" id="UP001153618"/>
    </source>
</evidence>
<evidence type="ECO:0000256" key="1">
    <source>
        <dbReference type="ARBA" id="ARBA00001974"/>
    </source>
</evidence>
<organism evidence="21 22">
    <name type="scientific">Penicillium olsonii</name>
    <dbReference type="NCBI Taxonomy" id="99116"/>
    <lineage>
        <taxon>Eukaryota</taxon>
        <taxon>Fungi</taxon>
        <taxon>Dikarya</taxon>
        <taxon>Ascomycota</taxon>
        <taxon>Pezizomycotina</taxon>
        <taxon>Eurotiomycetes</taxon>
        <taxon>Eurotiomycetidae</taxon>
        <taxon>Eurotiales</taxon>
        <taxon>Aspergillaceae</taxon>
        <taxon>Penicillium</taxon>
    </lineage>
</organism>
<dbReference type="InterPro" id="IPR036188">
    <property type="entry name" value="FAD/NAD-bd_sf"/>
</dbReference>
<keyword evidence="8" id="KW-0134">Cell wall</keyword>
<dbReference type="SUPFAM" id="SSF54373">
    <property type="entry name" value="FAD-linked reductases, C-terminal domain"/>
    <property type="match status" value="1"/>
</dbReference>
<dbReference type="Pfam" id="PF05199">
    <property type="entry name" value="GMC_oxred_C"/>
    <property type="match status" value="1"/>
</dbReference>
<dbReference type="PANTHER" id="PTHR11552">
    <property type="entry name" value="GLUCOSE-METHANOL-CHOLINE GMC OXIDOREDUCTASE"/>
    <property type="match status" value="1"/>
</dbReference>
<dbReference type="Pfam" id="PF00732">
    <property type="entry name" value="GMC_oxred_N"/>
    <property type="match status" value="1"/>
</dbReference>
<dbReference type="GO" id="GO:0050660">
    <property type="term" value="F:flavin adenine dinucleotide binding"/>
    <property type="evidence" value="ECO:0007669"/>
    <property type="project" value="InterPro"/>
</dbReference>
<dbReference type="Gene3D" id="3.30.560.10">
    <property type="entry name" value="Glucose Oxidase, domain 3"/>
    <property type="match status" value="1"/>
</dbReference>
<feature type="signal peptide" evidence="18">
    <location>
        <begin position="1"/>
        <end position="18"/>
    </location>
</feature>
<evidence type="ECO:0000256" key="14">
    <source>
        <dbReference type="ARBA" id="ARBA00049722"/>
    </source>
</evidence>
<feature type="binding site" evidence="16">
    <location>
        <position position="568"/>
    </location>
    <ligand>
        <name>FAD</name>
        <dbReference type="ChEBI" id="CHEBI:57692"/>
    </ligand>
</feature>
<evidence type="ECO:0000256" key="18">
    <source>
        <dbReference type="SAM" id="SignalP"/>
    </source>
</evidence>
<evidence type="ECO:0000256" key="5">
    <source>
        <dbReference type="ARBA" id="ARBA00010790"/>
    </source>
</evidence>
<evidence type="ECO:0000256" key="2">
    <source>
        <dbReference type="ARBA" id="ARBA00004191"/>
    </source>
</evidence>
<evidence type="ECO:0000256" key="9">
    <source>
        <dbReference type="ARBA" id="ARBA00022530"/>
    </source>
</evidence>
<dbReference type="InterPro" id="IPR007867">
    <property type="entry name" value="GMC_OxRtase_C"/>
</dbReference>
<dbReference type="Gene3D" id="3.50.50.60">
    <property type="entry name" value="FAD/NAD(P)-binding domain"/>
    <property type="match status" value="1"/>
</dbReference>
<dbReference type="AlphaFoldDB" id="A0A9W4MKF7"/>
<dbReference type="GO" id="GO:0005737">
    <property type="term" value="C:cytoplasm"/>
    <property type="evidence" value="ECO:0007669"/>
    <property type="project" value="UniProtKB-SubCell"/>
</dbReference>
<evidence type="ECO:0000259" key="19">
    <source>
        <dbReference type="PROSITE" id="PS00623"/>
    </source>
</evidence>
<comment type="subcellular location">
    <subcellularLocation>
        <location evidence="3">Cytoplasm</location>
    </subcellularLocation>
    <subcellularLocation>
        <location evidence="2">Secreted</location>
        <location evidence="2">Cell wall</location>
    </subcellularLocation>
    <subcellularLocation>
        <location evidence="4">Secreted</location>
        <location evidence="4">Extracellular space</location>
        <location evidence="4">Extracellular matrix</location>
    </subcellularLocation>
</comment>